<feature type="compositionally biased region" description="Polar residues" evidence="1">
    <location>
        <begin position="58"/>
        <end position="67"/>
    </location>
</feature>
<accession>A0A484AX15</accession>
<keyword evidence="3" id="KW-1185">Reference proteome</keyword>
<sequence length="67" mass="7284">MTFNNNRSNEDARPERQPDELQLYYVALKCLPLPPAGIGAATTTAAPPSAPAPHQHHTSTTYAQLQL</sequence>
<evidence type="ECO:0000256" key="1">
    <source>
        <dbReference type="SAM" id="MobiDB-lite"/>
    </source>
</evidence>
<comment type="caution">
    <text evidence="2">The sequence shown here is derived from an EMBL/GenBank/DDBJ whole genome shotgun (WGS) entry which is preliminary data.</text>
</comment>
<dbReference type="Proteomes" id="UP000295192">
    <property type="component" value="Unassembled WGS sequence"/>
</dbReference>
<evidence type="ECO:0000313" key="2">
    <source>
        <dbReference type="EMBL" id="TDG41026.1"/>
    </source>
</evidence>
<dbReference type="AlphaFoldDB" id="A0A484AX15"/>
<organism evidence="2 3">
    <name type="scientific">Drosophila navojoa</name>
    <name type="common">Fruit fly</name>
    <dbReference type="NCBI Taxonomy" id="7232"/>
    <lineage>
        <taxon>Eukaryota</taxon>
        <taxon>Metazoa</taxon>
        <taxon>Ecdysozoa</taxon>
        <taxon>Arthropoda</taxon>
        <taxon>Hexapoda</taxon>
        <taxon>Insecta</taxon>
        <taxon>Pterygota</taxon>
        <taxon>Neoptera</taxon>
        <taxon>Endopterygota</taxon>
        <taxon>Diptera</taxon>
        <taxon>Brachycera</taxon>
        <taxon>Muscomorpha</taxon>
        <taxon>Ephydroidea</taxon>
        <taxon>Drosophilidae</taxon>
        <taxon>Drosophila</taxon>
    </lineage>
</organism>
<feature type="region of interest" description="Disordered" evidence="1">
    <location>
        <begin position="37"/>
        <end position="67"/>
    </location>
</feature>
<gene>
    <name evidence="2" type="ORF">AWZ03_012551</name>
</gene>
<feature type="compositionally biased region" description="Low complexity" evidence="1">
    <location>
        <begin position="37"/>
        <end position="47"/>
    </location>
</feature>
<proteinExistence type="predicted"/>
<protein>
    <submittedName>
        <fullName evidence="2">Uncharacterized protein</fullName>
    </submittedName>
</protein>
<evidence type="ECO:0000313" key="3">
    <source>
        <dbReference type="Proteomes" id="UP000295192"/>
    </source>
</evidence>
<name>A0A484AX15_DRONA</name>
<reference evidence="2 3" key="1">
    <citation type="journal article" date="2019" name="J. Hered.">
        <title>An Improved Genome Assembly for Drosophila navojoa, the Basal Species in the mojavensis Cluster.</title>
        <authorList>
            <person name="Vanderlinde T."/>
            <person name="Dupim E.G."/>
            <person name="Nazario-Yepiz N.O."/>
            <person name="Carvalho A.B."/>
        </authorList>
    </citation>
    <scope>NUCLEOTIDE SEQUENCE [LARGE SCALE GENOMIC DNA]</scope>
    <source>
        <strain evidence="2">Navoj_Jal97</strain>
        <tissue evidence="2">Whole organism</tissue>
    </source>
</reference>
<dbReference type="EMBL" id="LSRL02000434">
    <property type="protein sequence ID" value="TDG41026.1"/>
    <property type="molecule type" value="Genomic_DNA"/>
</dbReference>